<feature type="non-terminal residue" evidence="2">
    <location>
        <position position="1"/>
    </location>
</feature>
<proteinExistence type="predicted"/>
<feature type="domain" description="LysR substrate-binding" evidence="1">
    <location>
        <begin position="1"/>
        <end position="74"/>
    </location>
</feature>
<evidence type="ECO:0000259" key="1">
    <source>
        <dbReference type="Pfam" id="PF03466"/>
    </source>
</evidence>
<dbReference type="CDD" id="cd05466">
    <property type="entry name" value="PBP2_LTTR_substrate"/>
    <property type="match status" value="1"/>
</dbReference>
<dbReference type="EMBL" id="JBBLXS010000119">
    <property type="protein sequence ID" value="MEK0185440.1"/>
    <property type="molecule type" value="Genomic_DNA"/>
</dbReference>
<dbReference type="Pfam" id="PF03466">
    <property type="entry name" value="LysR_substrate"/>
    <property type="match status" value="1"/>
</dbReference>
<dbReference type="Gene3D" id="3.40.190.290">
    <property type="match status" value="1"/>
</dbReference>
<organism evidence="2 3">
    <name type="scientific">Microcoleus anatoxicus PTRS2</name>
    <dbReference type="NCBI Taxonomy" id="2705321"/>
    <lineage>
        <taxon>Bacteria</taxon>
        <taxon>Bacillati</taxon>
        <taxon>Cyanobacteriota</taxon>
        <taxon>Cyanophyceae</taxon>
        <taxon>Oscillatoriophycideae</taxon>
        <taxon>Oscillatoriales</taxon>
        <taxon>Microcoleaceae</taxon>
        <taxon>Microcoleus</taxon>
        <taxon>Microcoleus anatoxicus</taxon>
    </lineage>
</organism>
<name>A0ABU8YLZ8_9CYAN</name>
<accession>A0ABU8YLZ8</accession>
<dbReference type="Proteomes" id="UP001384579">
    <property type="component" value="Unassembled WGS sequence"/>
</dbReference>
<sequence>NIAYELTEDSTIVSMVLQGLGAAILPRLAAEPIPAEVKICSFPADFQRVIGVAILREGLLIPAVFAFLDLVTSVAEIDSGGEFPINPS</sequence>
<protein>
    <submittedName>
        <fullName evidence="2">LysR family transcriptional regulator substrate-binding protein</fullName>
    </submittedName>
</protein>
<evidence type="ECO:0000313" key="3">
    <source>
        <dbReference type="Proteomes" id="UP001384579"/>
    </source>
</evidence>
<reference evidence="2 3" key="1">
    <citation type="journal article" date="2020" name="Harmful Algae">
        <title>Molecular and morphological characterization of a novel dihydroanatoxin-a producing Microcoleus species (cyanobacteria) from the Russian River, California, USA.</title>
        <authorList>
            <person name="Conklin K.Y."/>
            <person name="Stancheva R."/>
            <person name="Otten T.G."/>
            <person name="Fadness R."/>
            <person name="Boyer G.L."/>
            <person name="Read B."/>
            <person name="Zhang X."/>
            <person name="Sheath R.G."/>
        </authorList>
    </citation>
    <scope>NUCLEOTIDE SEQUENCE [LARGE SCALE GENOMIC DNA]</scope>
    <source>
        <strain evidence="2 3">PTRS2</strain>
    </source>
</reference>
<comment type="caution">
    <text evidence="2">The sequence shown here is derived from an EMBL/GenBank/DDBJ whole genome shotgun (WGS) entry which is preliminary data.</text>
</comment>
<evidence type="ECO:0000313" key="2">
    <source>
        <dbReference type="EMBL" id="MEK0185440.1"/>
    </source>
</evidence>
<dbReference type="RefSeq" id="WP_340541451.1">
    <property type="nucleotide sequence ID" value="NZ_JBBLXS010000119.1"/>
</dbReference>
<dbReference type="SUPFAM" id="SSF53850">
    <property type="entry name" value="Periplasmic binding protein-like II"/>
    <property type="match status" value="1"/>
</dbReference>
<dbReference type="InterPro" id="IPR005119">
    <property type="entry name" value="LysR_subst-bd"/>
</dbReference>
<gene>
    <name evidence="2" type="ORF">WMG39_11375</name>
</gene>
<keyword evidence="3" id="KW-1185">Reference proteome</keyword>